<evidence type="ECO:0000313" key="9">
    <source>
        <dbReference type="EMBL" id="KAA8635213.1"/>
    </source>
</evidence>
<keyword evidence="4" id="KW-0851">Voltage-gated channel</keyword>
<gene>
    <name evidence="9" type="ORF">SMACR_06296</name>
</gene>
<dbReference type="VEuPathDB" id="FungiDB:SMAC_06296"/>
<feature type="region of interest" description="Disordered" evidence="7">
    <location>
        <begin position="1"/>
        <end position="25"/>
    </location>
</feature>
<evidence type="ECO:0000256" key="7">
    <source>
        <dbReference type="SAM" id="MobiDB-lite"/>
    </source>
</evidence>
<feature type="transmembrane region" description="Helical" evidence="8">
    <location>
        <begin position="44"/>
        <end position="70"/>
    </location>
</feature>
<evidence type="ECO:0000256" key="8">
    <source>
        <dbReference type="SAM" id="Phobius"/>
    </source>
</evidence>
<keyword evidence="6" id="KW-0407">Ion channel</keyword>
<keyword evidence="8" id="KW-1133">Transmembrane helix</keyword>
<comment type="caution">
    <text evidence="9">The sequence shown here is derived from an EMBL/GenBank/DDBJ whole genome shotgun (WGS) entry which is preliminary data.</text>
</comment>
<dbReference type="OMA" id="ELAGMIW"/>
<keyword evidence="2" id="KW-0813">Transport</keyword>
<evidence type="ECO:0008006" key="11">
    <source>
        <dbReference type="Google" id="ProtNLM"/>
    </source>
</evidence>
<accession>A0A8S8ZYZ4</accession>
<evidence type="ECO:0000256" key="3">
    <source>
        <dbReference type="ARBA" id="ARBA00022475"/>
    </source>
</evidence>
<dbReference type="AlphaFoldDB" id="A0A8S8ZYZ4"/>
<proteinExistence type="predicted"/>
<evidence type="ECO:0000256" key="4">
    <source>
        <dbReference type="ARBA" id="ARBA00022882"/>
    </source>
</evidence>
<dbReference type="PANTHER" id="PTHR46480:SF1">
    <property type="entry name" value="VOLTAGE-GATED HYDROGEN CHANNEL 1"/>
    <property type="match status" value="1"/>
</dbReference>
<keyword evidence="3" id="KW-1003">Cell membrane</keyword>
<dbReference type="EMBL" id="NMPR01000014">
    <property type="protein sequence ID" value="KAA8635213.1"/>
    <property type="molecule type" value="Genomic_DNA"/>
</dbReference>
<sequence length="170" mass="18774">MPISSPSSQNGLFPESSSSPWAQSHHPGLRAQARTFLSSKTKHYIVLALVAVDIASIVADILVALVACDLKQEGAKWVSETREGLHMLRTLISSLFLVELAGMIWAFGAGFAVDVVMLVMHGDGIEEIAELIIVLRLWRLIKIIEELGVGLSEGMEQMRRRVEELERILN</sequence>
<feature type="transmembrane region" description="Helical" evidence="8">
    <location>
        <begin position="91"/>
        <end position="113"/>
    </location>
</feature>
<evidence type="ECO:0000313" key="10">
    <source>
        <dbReference type="Proteomes" id="UP000433876"/>
    </source>
</evidence>
<evidence type="ECO:0000256" key="6">
    <source>
        <dbReference type="ARBA" id="ARBA00023303"/>
    </source>
</evidence>
<evidence type="ECO:0000256" key="5">
    <source>
        <dbReference type="ARBA" id="ARBA00023065"/>
    </source>
</evidence>
<keyword evidence="8" id="KW-0812">Transmembrane</keyword>
<keyword evidence="8" id="KW-0472">Membrane</keyword>
<dbReference type="GO" id="GO:0005886">
    <property type="term" value="C:plasma membrane"/>
    <property type="evidence" value="ECO:0007669"/>
    <property type="project" value="UniProtKB-SubCell"/>
</dbReference>
<comment type="subcellular location">
    <subcellularLocation>
        <location evidence="1">Cell membrane</location>
        <topology evidence="1">Multi-pass membrane protein</topology>
    </subcellularLocation>
</comment>
<dbReference type="InterPro" id="IPR031846">
    <property type="entry name" value="Hvcn1"/>
</dbReference>
<dbReference type="GO" id="GO:0030171">
    <property type="term" value="F:voltage-gated proton channel activity"/>
    <property type="evidence" value="ECO:0007669"/>
    <property type="project" value="InterPro"/>
</dbReference>
<name>A0A8S8ZYZ4_SORMA</name>
<dbReference type="GO" id="GO:0034702">
    <property type="term" value="C:monoatomic ion channel complex"/>
    <property type="evidence" value="ECO:0007669"/>
    <property type="project" value="UniProtKB-KW"/>
</dbReference>
<protein>
    <recommendedName>
        <fullName evidence="11">Voltage-gated hydrogen channel 1</fullName>
    </recommendedName>
</protein>
<feature type="compositionally biased region" description="Polar residues" evidence="7">
    <location>
        <begin position="1"/>
        <end position="22"/>
    </location>
</feature>
<dbReference type="Proteomes" id="UP000433876">
    <property type="component" value="Unassembled WGS sequence"/>
</dbReference>
<reference evidence="9 10" key="1">
    <citation type="submission" date="2017-07" db="EMBL/GenBank/DDBJ databases">
        <title>Genome sequence of the Sordaria macrospora wild type strain R19027.</title>
        <authorList>
            <person name="Nowrousian M."/>
            <person name="Teichert I."/>
            <person name="Kueck U."/>
        </authorList>
    </citation>
    <scope>NUCLEOTIDE SEQUENCE [LARGE SCALE GENOMIC DNA]</scope>
    <source>
        <strain evidence="9 10">R19027</strain>
        <tissue evidence="9">Mycelium</tissue>
    </source>
</reference>
<keyword evidence="5" id="KW-0406">Ion transport</keyword>
<evidence type="ECO:0000256" key="1">
    <source>
        <dbReference type="ARBA" id="ARBA00004651"/>
    </source>
</evidence>
<organism evidence="9 10">
    <name type="scientific">Sordaria macrospora</name>
    <dbReference type="NCBI Taxonomy" id="5147"/>
    <lineage>
        <taxon>Eukaryota</taxon>
        <taxon>Fungi</taxon>
        <taxon>Dikarya</taxon>
        <taxon>Ascomycota</taxon>
        <taxon>Pezizomycotina</taxon>
        <taxon>Sordariomycetes</taxon>
        <taxon>Sordariomycetidae</taxon>
        <taxon>Sordariales</taxon>
        <taxon>Sordariaceae</taxon>
        <taxon>Sordaria</taxon>
    </lineage>
</organism>
<dbReference type="PANTHER" id="PTHR46480">
    <property type="entry name" value="F20B24.22"/>
    <property type="match status" value="1"/>
</dbReference>
<evidence type="ECO:0000256" key="2">
    <source>
        <dbReference type="ARBA" id="ARBA00022448"/>
    </source>
</evidence>